<organism evidence="2 3">
    <name type="scientific">Halogeometricum luteum</name>
    <dbReference type="NCBI Taxonomy" id="2950537"/>
    <lineage>
        <taxon>Archaea</taxon>
        <taxon>Methanobacteriati</taxon>
        <taxon>Methanobacteriota</taxon>
        <taxon>Stenosarchaea group</taxon>
        <taxon>Halobacteria</taxon>
        <taxon>Halobacteriales</taxon>
        <taxon>Haloferacaceae</taxon>
        <taxon>Halogeometricum</taxon>
    </lineage>
</organism>
<feature type="transmembrane region" description="Helical" evidence="1">
    <location>
        <begin position="96"/>
        <end position="118"/>
    </location>
</feature>
<proteinExistence type="predicted"/>
<dbReference type="RefSeq" id="WP_310929828.1">
    <property type="nucleotide sequence ID" value="NZ_JAMQOQ010000005.1"/>
</dbReference>
<keyword evidence="1" id="KW-0812">Transmembrane</keyword>
<keyword evidence="3" id="KW-1185">Reference proteome</keyword>
<accession>A0ABU2G4Z1</accession>
<dbReference type="EMBL" id="JAMQOQ010000005">
    <property type="protein sequence ID" value="MDS0295859.1"/>
    <property type="molecule type" value="Genomic_DNA"/>
</dbReference>
<protein>
    <recommendedName>
        <fullName evidence="4">PH domain-containing protein</fullName>
    </recommendedName>
</protein>
<feature type="transmembrane region" description="Helical" evidence="1">
    <location>
        <begin position="35"/>
        <end position="56"/>
    </location>
</feature>
<dbReference type="Proteomes" id="UP001254813">
    <property type="component" value="Unassembled WGS sequence"/>
</dbReference>
<keyword evidence="1" id="KW-1133">Transmembrane helix</keyword>
<reference evidence="2 3" key="1">
    <citation type="submission" date="2022-06" db="EMBL/GenBank/DDBJ databases">
        <title>Halogeometricum sp. a new haloarchaeum isolate from saline soil.</title>
        <authorList>
            <person name="Strakova D."/>
            <person name="Galisteo C."/>
            <person name="Sanchez-Porro C."/>
            <person name="Ventosa A."/>
        </authorList>
    </citation>
    <scope>NUCLEOTIDE SEQUENCE [LARGE SCALE GENOMIC DNA]</scope>
    <source>
        <strain evidence="3">S3BR25-2</strain>
    </source>
</reference>
<feature type="transmembrane region" description="Helical" evidence="1">
    <location>
        <begin position="176"/>
        <end position="192"/>
    </location>
</feature>
<evidence type="ECO:0008006" key="4">
    <source>
        <dbReference type="Google" id="ProtNLM"/>
    </source>
</evidence>
<evidence type="ECO:0000313" key="3">
    <source>
        <dbReference type="Proteomes" id="UP001254813"/>
    </source>
</evidence>
<name>A0ABU2G4Z1_9EURY</name>
<gene>
    <name evidence="2" type="ORF">NDI79_16930</name>
</gene>
<evidence type="ECO:0000256" key="1">
    <source>
        <dbReference type="SAM" id="Phobius"/>
    </source>
</evidence>
<evidence type="ECO:0000313" key="2">
    <source>
        <dbReference type="EMBL" id="MDS0295859.1"/>
    </source>
</evidence>
<keyword evidence="1" id="KW-0472">Membrane</keyword>
<sequence>MSRPPKFALGLAAFAAGTVVAPVVAALFLVGAGSIAVATAVVGGSLVAGGAGYALGTDDAAARLGASRVGPVLLWIPAVFAVSTVTLVELDVPGRVVFVALAGVVVGCVGSAAAWTVAATERAERATAGRTPATTWEARPRRRWWHDEQTVGTLAVAAFVAYFALSFTVLPDSSSLQMAFTAALSGLFGLELQKNRRRTFRAYDRGVAVESGKTTTFYEWDRIRGVERVEGGLILRRRWGPLTDLDARADDVTDPDGLVRTLRGLREFPQ</sequence>
<feature type="transmembrane region" description="Helical" evidence="1">
    <location>
        <begin position="68"/>
        <end position="90"/>
    </location>
</feature>
<feature type="transmembrane region" description="Helical" evidence="1">
    <location>
        <begin position="151"/>
        <end position="170"/>
    </location>
</feature>
<comment type="caution">
    <text evidence="2">The sequence shown here is derived from an EMBL/GenBank/DDBJ whole genome shotgun (WGS) entry which is preliminary data.</text>
</comment>